<keyword evidence="2" id="KW-0677">Repeat</keyword>
<dbReference type="STRING" id="3880.G7K7R9"/>
<evidence type="ECO:0000313" key="5">
    <source>
        <dbReference type="EnsemblPlants" id="AET00115"/>
    </source>
</evidence>
<feature type="repeat" description="PPR" evidence="3">
    <location>
        <begin position="585"/>
        <end position="619"/>
    </location>
</feature>
<dbReference type="PaxDb" id="3880-AET00115"/>
<dbReference type="Pfam" id="PF01535">
    <property type="entry name" value="PPR"/>
    <property type="match status" value="5"/>
</dbReference>
<organism evidence="4 6">
    <name type="scientific">Medicago truncatula</name>
    <name type="common">Barrel medic</name>
    <name type="synonym">Medicago tribuloides</name>
    <dbReference type="NCBI Taxonomy" id="3880"/>
    <lineage>
        <taxon>Eukaryota</taxon>
        <taxon>Viridiplantae</taxon>
        <taxon>Streptophyta</taxon>
        <taxon>Embryophyta</taxon>
        <taxon>Tracheophyta</taxon>
        <taxon>Spermatophyta</taxon>
        <taxon>Magnoliopsida</taxon>
        <taxon>eudicotyledons</taxon>
        <taxon>Gunneridae</taxon>
        <taxon>Pentapetalae</taxon>
        <taxon>rosids</taxon>
        <taxon>fabids</taxon>
        <taxon>Fabales</taxon>
        <taxon>Fabaceae</taxon>
        <taxon>Papilionoideae</taxon>
        <taxon>50 kb inversion clade</taxon>
        <taxon>NPAAA clade</taxon>
        <taxon>Hologalegina</taxon>
        <taxon>IRL clade</taxon>
        <taxon>Trifolieae</taxon>
        <taxon>Medicago</taxon>
    </lineage>
</organism>
<dbReference type="Proteomes" id="UP000002051">
    <property type="component" value="Chromosome 5"/>
</dbReference>
<evidence type="ECO:0000313" key="4">
    <source>
        <dbReference type="EMBL" id="AET00115.2"/>
    </source>
</evidence>
<reference evidence="4 6" key="2">
    <citation type="journal article" date="2014" name="BMC Genomics">
        <title>An improved genome release (version Mt4.0) for the model legume Medicago truncatula.</title>
        <authorList>
            <person name="Tang H."/>
            <person name="Krishnakumar V."/>
            <person name="Bidwell S."/>
            <person name="Rosen B."/>
            <person name="Chan A."/>
            <person name="Zhou S."/>
            <person name="Gentzbittel L."/>
            <person name="Childs K.L."/>
            <person name="Yandell M."/>
            <person name="Gundlach H."/>
            <person name="Mayer K.F."/>
            <person name="Schwartz D.C."/>
            <person name="Town C.D."/>
        </authorList>
    </citation>
    <scope>GENOME REANNOTATION</scope>
    <source>
        <strain evidence="5 6">cv. Jemalong A17</strain>
    </source>
</reference>
<feature type="repeat" description="PPR" evidence="3">
    <location>
        <begin position="449"/>
        <end position="483"/>
    </location>
</feature>
<keyword evidence="6" id="KW-1185">Reference proteome</keyword>
<reference evidence="5" key="3">
    <citation type="submission" date="2015-04" db="UniProtKB">
        <authorList>
            <consortium name="EnsemblPlants"/>
        </authorList>
    </citation>
    <scope>IDENTIFICATION</scope>
    <source>
        <strain evidence="5">cv. Jemalong A17</strain>
    </source>
</reference>
<evidence type="ECO:0000256" key="2">
    <source>
        <dbReference type="ARBA" id="ARBA00022737"/>
    </source>
</evidence>
<dbReference type="HOGENOM" id="CLU_002706_49_2_1"/>
<evidence type="ECO:0000256" key="1">
    <source>
        <dbReference type="ARBA" id="ARBA00007626"/>
    </source>
</evidence>
<dbReference type="OrthoDB" id="185373at2759"/>
<dbReference type="eggNOG" id="KOG4197">
    <property type="taxonomic scope" value="Eukaryota"/>
</dbReference>
<feature type="repeat" description="PPR" evidence="3">
    <location>
        <begin position="308"/>
        <end position="343"/>
    </location>
</feature>
<name>G7K7R9_MEDTR</name>
<dbReference type="InterPro" id="IPR011990">
    <property type="entry name" value="TPR-like_helical_dom_sf"/>
</dbReference>
<sequence length="879" mass="100962">MLQLKHVISKVKLKTLFPYTSIFTNTWNASSYSSSSSSLSPLPKSSFPITQNDVASTFKTWFQNHHLYHDPLLLRIYQILSSNDNFSASLTSLNLPITTSFVLRVLHYGADNNYILPCLRFFDWVGHQPGFYHTQATFTAIFRILARAKLMPIVIEFLETFGKRVFDHKVCFIDLLVVGYAIAGKPEIALNVFGKMRFQGLDLDIVGYHILLGALAKDNYFNSFDVILNQIRSKGYATRATDTIVVKFLCNQGRLDEAENYLIGLLDSGKKLHGSEVGFLVVSLCERKKVEHAVELVKEFRNSGLNLFEHAYGDCIKGLVKGGRFDEALEFFRQKRESEGYVPRWYRYNMLICRLLRESRLQEVYDLLMDMKESCIPPDMVTMSVVLCFLCKAGMVNAALQLYESRSQFGLNPNNLAYKYLILNLCWDGSVKEAYSVLKTFIGNGLFPDTQTFTTLANALCRECKVDEMKELMHLAWERNFTPSHITYDKFISALCQAGRLEDSYLVHGDHNNATARLSYGRMVKSFIKFKRGDIAARLLVKMKEKNFELTRIWCTAVIGSLLDMENPKSRVFNLLDMLTHGKPDAKIFNFFIDGAVHANNTELSREVYELMLRNNIVPSSSSQRLVLIGYLKSGKISDALNFFHSLRRQGTVSKKVYQSIIFALCKSCKADIAHDFLFQMFKAGLNPSIECFEILVQTLCSLERYHEAINLVHVYIKMGRRLTNFLGNILLSHSLISPDIYHACVRLRGAKEEECSPMSTLSFIIGAFSRCLRVNPSVEELEKLISTCFPLDFYTYNQLLRRVTQYDMNQACELFNRIRQRGYEPNDWTYNIMVSGFSNHGRNDEAKQWVEEMHQKGFYPRENTKRNVQKGILSNREY</sequence>
<evidence type="ECO:0000313" key="6">
    <source>
        <dbReference type="Proteomes" id="UP000002051"/>
    </source>
</evidence>
<dbReference type="EMBL" id="CM001221">
    <property type="protein sequence ID" value="AET00115.2"/>
    <property type="molecule type" value="Genomic_DNA"/>
</dbReference>
<feature type="repeat" description="PPR" evidence="3">
    <location>
        <begin position="654"/>
        <end position="688"/>
    </location>
</feature>
<dbReference type="InterPro" id="IPR051240">
    <property type="entry name" value="Mito_RNA-Proc/Resp"/>
</dbReference>
<comment type="similarity">
    <text evidence="1">Belongs to the PPR family. P subfamily.</text>
</comment>
<gene>
    <name evidence="4" type="ordered locus">MTR_5g088490</name>
</gene>
<accession>G7K7R9</accession>
<evidence type="ECO:0000256" key="3">
    <source>
        <dbReference type="PROSITE-ProRule" id="PRU00708"/>
    </source>
</evidence>
<dbReference type="InterPro" id="IPR002885">
    <property type="entry name" value="PPR_rpt"/>
</dbReference>
<dbReference type="GO" id="GO:0003729">
    <property type="term" value="F:mRNA binding"/>
    <property type="evidence" value="ECO:0000318"/>
    <property type="project" value="GO_Central"/>
</dbReference>
<accession>A0A0C3XSX6</accession>
<dbReference type="PANTHER" id="PTHR47933:SF32">
    <property type="entry name" value="OS06G0152500 PROTEIN"/>
    <property type="match status" value="1"/>
</dbReference>
<dbReference type="AlphaFoldDB" id="G7K7R9"/>
<feature type="repeat" description="PPR" evidence="3">
    <location>
        <begin position="379"/>
        <end position="413"/>
    </location>
</feature>
<dbReference type="NCBIfam" id="TIGR00756">
    <property type="entry name" value="PPR"/>
    <property type="match status" value="5"/>
</dbReference>
<feature type="repeat" description="PPR" evidence="3">
    <location>
        <begin position="827"/>
        <end position="861"/>
    </location>
</feature>
<dbReference type="Pfam" id="PF13041">
    <property type="entry name" value="PPR_2"/>
    <property type="match status" value="2"/>
</dbReference>
<protein>
    <submittedName>
        <fullName evidence="4">PPR containing plant-like protein</fullName>
    </submittedName>
</protein>
<reference evidence="4 6" key="1">
    <citation type="journal article" date="2011" name="Nature">
        <title>The Medicago genome provides insight into the evolution of rhizobial symbioses.</title>
        <authorList>
            <person name="Young N.D."/>
            <person name="Debelle F."/>
            <person name="Oldroyd G.E."/>
            <person name="Geurts R."/>
            <person name="Cannon S.B."/>
            <person name="Udvardi M.K."/>
            <person name="Benedito V.A."/>
            <person name="Mayer K.F."/>
            <person name="Gouzy J."/>
            <person name="Schoof H."/>
            <person name="Van de Peer Y."/>
            <person name="Proost S."/>
            <person name="Cook D.R."/>
            <person name="Meyers B.C."/>
            <person name="Spannagl M."/>
            <person name="Cheung F."/>
            <person name="De Mita S."/>
            <person name="Krishnakumar V."/>
            <person name="Gundlach H."/>
            <person name="Zhou S."/>
            <person name="Mudge J."/>
            <person name="Bharti A.K."/>
            <person name="Murray J.D."/>
            <person name="Naoumkina M.A."/>
            <person name="Rosen B."/>
            <person name="Silverstein K.A."/>
            <person name="Tang H."/>
            <person name="Rombauts S."/>
            <person name="Zhao P.X."/>
            <person name="Zhou P."/>
            <person name="Barbe V."/>
            <person name="Bardou P."/>
            <person name="Bechner M."/>
            <person name="Bellec A."/>
            <person name="Berger A."/>
            <person name="Berges H."/>
            <person name="Bidwell S."/>
            <person name="Bisseling T."/>
            <person name="Choisne N."/>
            <person name="Couloux A."/>
            <person name="Denny R."/>
            <person name="Deshpande S."/>
            <person name="Dai X."/>
            <person name="Doyle J.J."/>
            <person name="Dudez A.M."/>
            <person name="Farmer A.D."/>
            <person name="Fouteau S."/>
            <person name="Franken C."/>
            <person name="Gibelin C."/>
            <person name="Gish J."/>
            <person name="Goldstein S."/>
            <person name="Gonzalez A.J."/>
            <person name="Green P.J."/>
            <person name="Hallab A."/>
            <person name="Hartog M."/>
            <person name="Hua A."/>
            <person name="Humphray S.J."/>
            <person name="Jeong D.H."/>
            <person name="Jing Y."/>
            <person name="Jocker A."/>
            <person name="Kenton S.M."/>
            <person name="Kim D.J."/>
            <person name="Klee K."/>
            <person name="Lai H."/>
            <person name="Lang C."/>
            <person name="Lin S."/>
            <person name="Macmil S.L."/>
            <person name="Magdelenat G."/>
            <person name="Matthews L."/>
            <person name="McCorrison J."/>
            <person name="Monaghan E.L."/>
            <person name="Mun J.H."/>
            <person name="Najar F.Z."/>
            <person name="Nicholson C."/>
            <person name="Noirot C."/>
            <person name="O'Bleness M."/>
            <person name="Paule C.R."/>
            <person name="Poulain J."/>
            <person name="Prion F."/>
            <person name="Qin B."/>
            <person name="Qu C."/>
            <person name="Retzel E.F."/>
            <person name="Riddle C."/>
            <person name="Sallet E."/>
            <person name="Samain S."/>
            <person name="Samson N."/>
            <person name="Sanders I."/>
            <person name="Saurat O."/>
            <person name="Scarpelli C."/>
            <person name="Schiex T."/>
            <person name="Segurens B."/>
            <person name="Severin A.J."/>
            <person name="Sherrier D.J."/>
            <person name="Shi R."/>
            <person name="Sims S."/>
            <person name="Singer S.R."/>
            <person name="Sinharoy S."/>
            <person name="Sterck L."/>
            <person name="Viollet A."/>
            <person name="Wang B.B."/>
            <person name="Wang K."/>
            <person name="Wang M."/>
            <person name="Wang X."/>
            <person name="Warfsmann J."/>
            <person name="Weissenbach J."/>
            <person name="White D.D."/>
            <person name="White J.D."/>
            <person name="Wiley G.B."/>
            <person name="Wincker P."/>
            <person name="Xing Y."/>
            <person name="Yang L."/>
            <person name="Yao Z."/>
            <person name="Ying F."/>
            <person name="Zhai J."/>
            <person name="Zhou L."/>
            <person name="Zuber A."/>
            <person name="Denarie J."/>
            <person name="Dixon R.A."/>
            <person name="May G.D."/>
            <person name="Schwartz D.C."/>
            <person name="Rogers J."/>
            <person name="Quetier F."/>
            <person name="Town C.D."/>
            <person name="Roe B.A."/>
        </authorList>
    </citation>
    <scope>NUCLEOTIDE SEQUENCE [LARGE SCALE GENOMIC DNA]</scope>
    <source>
        <strain evidence="4">A17</strain>
        <strain evidence="5 6">cv. Jemalong A17</strain>
    </source>
</reference>
<dbReference type="Gene3D" id="1.25.40.10">
    <property type="entry name" value="Tetratricopeptide repeat domain"/>
    <property type="match status" value="6"/>
</dbReference>
<dbReference type="EnsemblPlants" id="AET00115">
    <property type="protein sequence ID" value="AET00115"/>
    <property type="gene ID" value="MTR_5g088490"/>
</dbReference>
<dbReference type="PROSITE" id="PS51375">
    <property type="entry name" value="PPR"/>
    <property type="match status" value="6"/>
</dbReference>
<proteinExistence type="inferred from homology"/>
<dbReference type="PANTHER" id="PTHR47933">
    <property type="entry name" value="PENTATRICOPEPTIDE REPEAT-CONTAINING PROTEIN 1, MITOCHONDRIAL"/>
    <property type="match status" value="1"/>
</dbReference>